<name>A0A6M1SWI6_9BACT</name>
<feature type="binding site" evidence="4">
    <location>
        <position position="350"/>
    </location>
    <ligand>
        <name>S-adenosyl-L-methionine</name>
        <dbReference type="ChEBI" id="CHEBI:59789"/>
    </ligand>
</feature>
<dbReference type="Gene3D" id="2.40.50.1070">
    <property type="match status" value="1"/>
</dbReference>
<dbReference type="EC" id="2.1.1.190" evidence="7"/>
<dbReference type="Gene3D" id="2.40.50.140">
    <property type="entry name" value="Nucleic acid-binding proteins"/>
    <property type="match status" value="1"/>
</dbReference>
<proteinExistence type="inferred from homology"/>
<dbReference type="InterPro" id="IPR012340">
    <property type="entry name" value="NA-bd_OB-fold"/>
</dbReference>
<dbReference type="SUPFAM" id="SSF53335">
    <property type="entry name" value="S-adenosyl-L-methionine-dependent methyltransferases"/>
    <property type="match status" value="1"/>
</dbReference>
<organism evidence="7 8">
    <name type="scientific">Halalkalibaculum roseum</name>
    <dbReference type="NCBI Taxonomy" id="2709311"/>
    <lineage>
        <taxon>Bacteria</taxon>
        <taxon>Pseudomonadati</taxon>
        <taxon>Balneolota</taxon>
        <taxon>Balneolia</taxon>
        <taxon>Balneolales</taxon>
        <taxon>Balneolaceae</taxon>
        <taxon>Halalkalibaculum</taxon>
    </lineage>
</organism>
<comment type="similarity">
    <text evidence="4">Belongs to the class I-like SAM-binding methyltransferase superfamily. RNA M5U methyltransferase family.</text>
</comment>
<dbReference type="GO" id="GO:0070041">
    <property type="term" value="F:rRNA (uridine-C5-)-methyltransferase activity"/>
    <property type="evidence" value="ECO:0007669"/>
    <property type="project" value="UniProtKB-ARBA"/>
</dbReference>
<evidence type="ECO:0000256" key="1">
    <source>
        <dbReference type="ARBA" id="ARBA00022603"/>
    </source>
</evidence>
<keyword evidence="1 4" id="KW-0489">Methyltransferase</keyword>
<dbReference type="InterPro" id="IPR029063">
    <property type="entry name" value="SAM-dependent_MTases_sf"/>
</dbReference>
<dbReference type="FunFam" id="3.40.50.150:FF:000009">
    <property type="entry name" value="23S rRNA (Uracil(1939)-C(5))-methyltransferase RlmD"/>
    <property type="match status" value="1"/>
</dbReference>
<sequence>MALKKGQEVELEIESAAFKGKGLAKVDGLAVFVPNTAPGDKVKARIIKKKKSYREAKLLEVLEEGEHRIEPKCRHAKECGGCNWQHVRYEHQLQFKRDQVRDHMHRIGGLCHLEVNPTVGCEDIYHYRNKMEYSIGHKRWLSREEINKDEFVSDRCFAAGLHAPGRFDKILNIQECHLQDSISYKILDFVRTYCREHDIEPYNTIDNEGFMRNVVVRNSYHTDDLMVNLVTYKDEEETIQKLSDALLEAFSEITTLVVNINDTKSPTAVGRYEKVMYGPGYITEYIGPYHFNIHANAFFQTNTQQAEILYDIARNFADIQSDEIVYDLYCGVGTLSLYLSEAARKVVGVEIVDVALENAIQNAKENEVQNVDFVLGDMKDEFNQAMIAEHGEPDCIITDPPRSGMHPDVVERLMELKVPKLVYVSCNSSTMARDLKELNKVYEILEVQPVDMFPQTYHIETVANLRLRENNN</sequence>
<comment type="caution">
    <text evidence="7">The sequence shown here is derived from an EMBL/GenBank/DDBJ whole genome shotgun (WGS) entry which is preliminary data.</text>
</comment>
<dbReference type="PROSITE" id="PS51687">
    <property type="entry name" value="SAM_MT_RNA_M5U"/>
    <property type="match status" value="1"/>
</dbReference>
<dbReference type="PANTHER" id="PTHR11061:SF30">
    <property type="entry name" value="TRNA (URACIL(54)-C(5))-METHYLTRANSFERASE"/>
    <property type="match status" value="1"/>
</dbReference>
<reference evidence="7 8" key="1">
    <citation type="submission" date="2020-02" db="EMBL/GenBank/DDBJ databases">
        <title>Balneolaceae bacterium YR4-1, complete genome.</title>
        <authorList>
            <person name="Li Y."/>
            <person name="Wu S."/>
        </authorList>
    </citation>
    <scope>NUCLEOTIDE SEQUENCE [LARGE SCALE GENOMIC DNA]</scope>
    <source>
        <strain evidence="7 8">YR4-1</strain>
    </source>
</reference>
<feature type="binding site" evidence="4">
    <location>
        <position position="329"/>
    </location>
    <ligand>
        <name>S-adenosyl-L-methionine</name>
        <dbReference type="ChEBI" id="CHEBI:59789"/>
    </ligand>
</feature>
<dbReference type="PANTHER" id="PTHR11061">
    <property type="entry name" value="RNA M5U METHYLTRANSFERASE"/>
    <property type="match status" value="1"/>
</dbReference>
<evidence type="ECO:0000313" key="7">
    <source>
        <dbReference type="EMBL" id="NGP76508.1"/>
    </source>
</evidence>
<dbReference type="FunFam" id="2.40.50.1070:FF:000003">
    <property type="entry name" value="23S rRNA (Uracil-5-)-methyltransferase RumA"/>
    <property type="match status" value="1"/>
</dbReference>
<feature type="binding site" evidence="4">
    <location>
        <position position="399"/>
    </location>
    <ligand>
        <name>S-adenosyl-L-methionine</name>
        <dbReference type="ChEBI" id="CHEBI:59789"/>
    </ligand>
</feature>
<dbReference type="AlphaFoldDB" id="A0A6M1SWI6"/>
<dbReference type="InterPro" id="IPR030390">
    <property type="entry name" value="MeTrfase_TrmA_AS"/>
</dbReference>
<evidence type="ECO:0000259" key="6">
    <source>
        <dbReference type="PROSITE" id="PS50926"/>
    </source>
</evidence>
<keyword evidence="8" id="KW-1185">Reference proteome</keyword>
<dbReference type="CDD" id="cd02440">
    <property type="entry name" value="AdoMet_MTases"/>
    <property type="match status" value="1"/>
</dbReference>
<gene>
    <name evidence="7" type="primary">rlmD</name>
    <name evidence="7" type="ORF">G3570_07680</name>
</gene>
<dbReference type="InterPro" id="IPR010280">
    <property type="entry name" value="U5_MeTrfase_fam"/>
</dbReference>
<dbReference type="InterPro" id="IPR002792">
    <property type="entry name" value="TRAM_dom"/>
</dbReference>
<dbReference type="RefSeq" id="WP_165140911.1">
    <property type="nucleotide sequence ID" value="NZ_JAALLT010000002.1"/>
</dbReference>
<feature type="active site" description="Nucleophile" evidence="4">
    <location>
        <position position="426"/>
    </location>
</feature>
<keyword evidence="2 4" id="KW-0808">Transferase</keyword>
<evidence type="ECO:0000256" key="3">
    <source>
        <dbReference type="ARBA" id="ARBA00022691"/>
    </source>
</evidence>
<feature type="domain" description="TRAM" evidence="6">
    <location>
        <begin position="2"/>
        <end position="60"/>
    </location>
</feature>
<dbReference type="NCBIfam" id="TIGR00479">
    <property type="entry name" value="rumA"/>
    <property type="match status" value="1"/>
</dbReference>
<evidence type="ECO:0000256" key="5">
    <source>
        <dbReference type="PROSITE-ProRule" id="PRU10015"/>
    </source>
</evidence>
<feature type="active site" evidence="5">
    <location>
        <position position="426"/>
    </location>
</feature>
<dbReference type="Pfam" id="PF05958">
    <property type="entry name" value="tRNA_U5-meth_tr"/>
    <property type="match status" value="1"/>
</dbReference>
<protein>
    <submittedName>
        <fullName evidence="7">23S rRNA (Uracil(1939)-C(5))-methyltransferase RlmD</fullName>
        <ecNumber evidence="7">2.1.1.190</ecNumber>
    </submittedName>
</protein>
<evidence type="ECO:0000256" key="2">
    <source>
        <dbReference type="ARBA" id="ARBA00022679"/>
    </source>
</evidence>
<dbReference type="InterPro" id="IPR030391">
    <property type="entry name" value="MeTrfase_TrmA_CS"/>
</dbReference>
<dbReference type="SUPFAM" id="SSF50249">
    <property type="entry name" value="Nucleic acid-binding proteins"/>
    <property type="match status" value="1"/>
</dbReference>
<dbReference type="Proteomes" id="UP000473278">
    <property type="component" value="Unassembled WGS sequence"/>
</dbReference>
<dbReference type="Gene3D" id="3.40.50.150">
    <property type="entry name" value="Vaccinia Virus protein VP39"/>
    <property type="match status" value="1"/>
</dbReference>
<evidence type="ECO:0000313" key="8">
    <source>
        <dbReference type="Proteomes" id="UP000473278"/>
    </source>
</evidence>
<keyword evidence="3 4" id="KW-0949">S-adenosyl-L-methionine</keyword>
<dbReference type="FunFam" id="2.40.50.140:FF:000097">
    <property type="entry name" value="23S rRNA (uracil(1939)-C(5))-methyltransferase RlmD"/>
    <property type="match status" value="1"/>
</dbReference>
<dbReference type="PROSITE" id="PS01231">
    <property type="entry name" value="TRMA_2"/>
    <property type="match status" value="1"/>
</dbReference>
<evidence type="ECO:0000256" key="4">
    <source>
        <dbReference type="PROSITE-ProRule" id="PRU01024"/>
    </source>
</evidence>
<dbReference type="Pfam" id="PF01938">
    <property type="entry name" value="TRAM"/>
    <property type="match status" value="1"/>
</dbReference>
<feature type="binding site" evidence="4">
    <location>
        <position position="300"/>
    </location>
    <ligand>
        <name>S-adenosyl-L-methionine</name>
        <dbReference type="ChEBI" id="CHEBI:59789"/>
    </ligand>
</feature>
<accession>A0A6M1SWI6</accession>
<dbReference type="PROSITE" id="PS50926">
    <property type="entry name" value="TRAM"/>
    <property type="match status" value="1"/>
</dbReference>
<dbReference type="EMBL" id="JAALLT010000002">
    <property type="protein sequence ID" value="NGP76508.1"/>
    <property type="molecule type" value="Genomic_DNA"/>
</dbReference>
<dbReference type="PROSITE" id="PS01230">
    <property type="entry name" value="TRMA_1"/>
    <property type="match status" value="1"/>
</dbReference>